<feature type="transmembrane region" description="Helical" evidence="1">
    <location>
        <begin position="343"/>
        <end position="362"/>
    </location>
</feature>
<feature type="transmembrane region" description="Helical" evidence="1">
    <location>
        <begin position="185"/>
        <end position="203"/>
    </location>
</feature>
<gene>
    <name evidence="4" type="ORF">I9W95_15155</name>
</gene>
<sequence>MDLTSFTNGHTEAALNMLIALLLGALIGLQRGWVSRDQQAGTRIAGIRTHTLTALTGCISYLLAQSLSPWFLPAMLLVIAAVAISGYRAAAAASHNVSITGVIGLLLTFCFGAMTAAGEAVMAAMAAVITTMILDNKTEIHGALRKLREHELDAGLKLLLISVVMLPLLPNQGMGPGNAINPYEIWWMVVLIASISFIGYFSVRIAGARKGLLFTSLFAGLSSSTALTLHFSRLSRSAPHHAPLLAAGILLACGTMFPRILLYCLLINAELVTLLWLPVVLMTASLYIPAFIMSRRNRHADVEHPELAKNPLELQSAILLGGLLVVILLLAQWLQQSFGDNGIYLLAALSGITDVDAITLSLSRMSVSGELPLATAAIGILIAITVNNVFKSSLALFIGQRGTGIRVALAMAISLLIGFISLWGVIA</sequence>
<keyword evidence="1" id="KW-1133">Transmembrane helix</keyword>
<dbReference type="RefSeq" id="WP_225676407.1">
    <property type="nucleotide sequence ID" value="NZ_JAEDAH010000096.1"/>
</dbReference>
<feature type="transmembrane region" description="Helical" evidence="1">
    <location>
        <begin position="274"/>
        <end position="294"/>
    </location>
</feature>
<dbReference type="Pfam" id="PF02308">
    <property type="entry name" value="MgtC"/>
    <property type="match status" value="1"/>
</dbReference>
<feature type="transmembrane region" description="Helical" evidence="1">
    <location>
        <begin position="244"/>
        <end position="267"/>
    </location>
</feature>
<dbReference type="PANTHER" id="PTHR39084">
    <property type="entry name" value="MEMBRANE PROTEIN-RELATED"/>
    <property type="match status" value="1"/>
</dbReference>
<feature type="transmembrane region" description="Helical" evidence="1">
    <location>
        <begin position="212"/>
        <end position="232"/>
    </location>
</feature>
<feature type="transmembrane region" description="Helical" evidence="1">
    <location>
        <begin position="314"/>
        <end position="331"/>
    </location>
</feature>
<evidence type="ECO:0000259" key="2">
    <source>
        <dbReference type="Pfam" id="PF02308"/>
    </source>
</evidence>
<dbReference type="InterPro" id="IPR025105">
    <property type="entry name" value="DUF4010"/>
</dbReference>
<feature type="domain" description="MgtC/SapB/SrpB/YhiD N-terminal" evidence="2">
    <location>
        <begin position="17"/>
        <end position="141"/>
    </location>
</feature>
<evidence type="ECO:0000259" key="3">
    <source>
        <dbReference type="Pfam" id="PF13194"/>
    </source>
</evidence>
<keyword evidence="1" id="KW-0472">Membrane</keyword>
<feature type="transmembrane region" description="Helical" evidence="1">
    <location>
        <begin position="405"/>
        <end position="426"/>
    </location>
</feature>
<protein>
    <submittedName>
        <fullName evidence="4">MgtC/SapB family protein</fullName>
    </submittedName>
</protein>
<organism evidence="4 5">
    <name type="scientific">Thalassolituus marinus</name>
    <dbReference type="NCBI Taxonomy" id="671053"/>
    <lineage>
        <taxon>Bacteria</taxon>
        <taxon>Pseudomonadati</taxon>
        <taxon>Pseudomonadota</taxon>
        <taxon>Gammaproteobacteria</taxon>
        <taxon>Oceanospirillales</taxon>
        <taxon>Oceanospirillaceae</taxon>
        <taxon>Thalassolituus</taxon>
    </lineage>
</organism>
<dbReference type="InterPro" id="IPR049177">
    <property type="entry name" value="MgtC_SapB_SrpB_YhiD_N"/>
</dbReference>
<name>A0ABS7ZTN3_9GAMM</name>
<dbReference type="PANTHER" id="PTHR39084:SF1">
    <property type="entry name" value="DUF4010 DOMAIN-CONTAINING PROTEIN"/>
    <property type="match status" value="1"/>
</dbReference>
<keyword evidence="1" id="KW-0812">Transmembrane</keyword>
<evidence type="ECO:0000313" key="4">
    <source>
        <dbReference type="EMBL" id="MCA6064945.1"/>
    </source>
</evidence>
<feature type="transmembrane region" description="Helical" evidence="1">
    <location>
        <begin position="374"/>
        <end position="398"/>
    </location>
</feature>
<feature type="transmembrane region" description="Helical" evidence="1">
    <location>
        <begin position="156"/>
        <end position="173"/>
    </location>
</feature>
<proteinExistence type="predicted"/>
<evidence type="ECO:0000313" key="5">
    <source>
        <dbReference type="Proteomes" id="UP000714380"/>
    </source>
</evidence>
<comment type="caution">
    <text evidence="4">The sequence shown here is derived from an EMBL/GenBank/DDBJ whole genome shotgun (WGS) entry which is preliminary data.</text>
</comment>
<dbReference type="Proteomes" id="UP000714380">
    <property type="component" value="Unassembled WGS sequence"/>
</dbReference>
<feature type="transmembrane region" description="Helical" evidence="1">
    <location>
        <begin position="97"/>
        <end position="114"/>
    </location>
</feature>
<feature type="transmembrane region" description="Helical" evidence="1">
    <location>
        <begin position="70"/>
        <end position="90"/>
    </location>
</feature>
<dbReference type="EMBL" id="JAEDAH010000096">
    <property type="protein sequence ID" value="MCA6064945.1"/>
    <property type="molecule type" value="Genomic_DNA"/>
</dbReference>
<feature type="transmembrane region" description="Helical" evidence="1">
    <location>
        <begin position="45"/>
        <end position="64"/>
    </location>
</feature>
<keyword evidence="5" id="KW-1185">Reference proteome</keyword>
<accession>A0ABS7ZTN3</accession>
<feature type="domain" description="DUF4010" evidence="3">
    <location>
        <begin position="190"/>
        <end position="399"/>
    </location>
</feature>
<reference evidence="4 5" key="1">
    <citation type="submission" date="2020-12" db="EMBL/GenBank/DDBJ databases">
        <title>Novel Thalassolituus-related marine hydrocarbonoclastic bacteria mediated algae-derived hydrocarbons mineralization in twilight zone of the northern South China Sea.</title>
        <authorList>
            <person name="Dong C."/>
        </authorList>
    </citation>
    <scope>NUCLEOTIDE SEQUENCE [LARGE SCALE GENOMIC DNA]</scope>
    <source>
        <strain evidence="4 5">IMCC1826</strain>
    </source>
</reference>
<evidence type="ECO:0000256" key="1">
    <source>
        <dbReference type="SAM" id="Phobius"/>
    </source>
</evidence>
<feature type="transmembrane region" description="Helical" evidence="1">
    <location>
        <begin position="13"/>
        <end position="33"/>
    </location>
</feature>
<dbReference type="Pfam" id="PF13194">
    <property type="entry name" value="DUF4010"/>
    <property type="match status" value="1"/>
</dbReference>